<feature type="compositionally biased region" description="Polar residues" evidence="1">
    <location>
        <begin position="281"/>
        <end position="294"/>
    </location>
</feature>
<protein>
    <submittedName>
        <fullName evidence="2">Uncharacterized protein</fullName>
    </submittedName>
</protein>
<dbReference type="Proteomes" id="UP000784294">
    <property type="component" value="Unassembled WGS sequence"/>
</dbReference>
<dbReference type="AlphaFoldDB" id="A0A448WZ98"/>
<evidence type="ECO:0000313" key="3">
    <source>
        <dbReference type="Proteomes" id="UP000784294"/>
    </source>
</evidence>
<sequence>MQLSHSAATTACSSSVSMKSAKLSKQLFTDSSSHLVQKRHHSHPSGLFSQQHIVAPAAAPTPSSPPPLPQSPSSPTTIDFTMFPSNSGSFLHSNLASNNSTSTNSSVFKANNLSHSTVPCDHRLFSSRLECSPDSVAPPISTSVPCYCDDTLSPVGQHPVSAPPPSHARLDSPLPVQSAASFSCPLHLTTSPPPTCPINPQPDASASRIAFSSCSERVATCCPTVGLQSSRRSTLNSIASSAFSRLSSARNKLPSQQHQLLREEVTPGMGVGKKGLRMSEPVSSDGNPQATTKSHQPRYFCTLFAWIHQTFCRFTYFIGMTFPI</sequence>
<feature type="region of interest" description="Disordered" evidence="1">
    <location>
        <begin position="57"/>
        <end position="78"/>
    </location>
</feature>
<feature type="region of interest" description="Disordered" evidence="1">
    <location>
        <begin position="269"/>
        <end position="294"/>
    </location>
</feature>
<evidence type="ECO:0000313" key="2">
    <source>
        <dbReference type="EMBL" id="VEL24106.1"/>
    </source>
</evidence>
<keyword evidence="3" id="KW-1185">Reference proteome</keyword>
<organism evidence="2 3">
    <name type="scientific">Protopolystoma xenopodis</name>
    <dbReference type="NCBI Taxonomy" id="117903"/>
    <lineage>
        <taxon>Eukaryota</taxon>
        <taxon>Metazoa</taxon>
        <taxon>Spiralia</taxon>
        <taxon>Lophotrochozoa</taxon>
        <taxon>Platyhelminthes</taxon>
        <taxon>Monogenea</taxon>
        <taxon>Polyopisthocotylea</taxon>
        <taxon>Polystomatidea</taxon>
        <taxon>Polystomatidae</taxon>
        <taxon>Protopolystoma</taxon>
    </lineage>
</organism>
<feature type="compositionally biased region" description="Pro residues" evidence="1">
    <location>
        <begin position="62"/>
        <end position="72"/>
    </location>
</feature>
<accession>A0A448WZ98</accession>
<gene>
    <name evidence="2" type="ORF">PXEA_LOCUS17546</name>
</gene>
<reference evidence="2" key="1">
    <citation type="submission" date="2018-11" db="EMBL/GenBank/DDBJ databases">
        <authorList>
            <consortium name="Pathogen Informatics"/>
        </authorList>
    </citation>
    <scope>NUCLEOTIDE SEQUENCE</scope>
</reference>
<comment type="caution">
    <text evidence="2">The sequence shown here is derived from an EMBL/GenBank/DDBJ whole genome shotgun (WGS) entry which is preliminary data.</text>
</comment>
<proteinExistence type="predicted"/>
<name>A0A448WZ98_9PLAT</name>
<evidence type="ECO:0000256" key="1">
    <source>
        <dbReference type="SAM" id="MobiDB-lite"/>
    </source>
</evidence>
<dbReference type="EMBL" id="CAAALY010065898">
    <property type="protein sequence ID" value="VEL24106.1"/>
    <property type="molecule type" value="Genomic_DNA"/>
</dbReference>